<gene>
    <name evidence="2" type="ORF">CUJ89_04495</name>
</gene>
<dbReference type="EMBL" id="CP024902">
    <property type="protein sequence ID" value="AXF19843.1"/>
    <property type="molecule type" value="Genomic_DNA"/>
</dbReference>
<evidence type="ECO:0008006" key="4">
    <source>
        <dbReference type="Google" id="ProtNLM"/>
    </source>
</evidence>
<keyword evidence="1" id="KW-0175">Coiled coil</keyword>
<dbReference type="InterPro" id="IPR014556">
    <property type="entry name" value="UCP029407"/>
</dbReference>
<evidence type="ECO:0000313" key="2">
    <source>
        <dbReference type="EMBL" id="AXF19843.1"/>
    </source>
</evidence>
<sequence length="390" mass="44055">MEALGADLGSRLMPAAAGNNDKGFFEDLDVNQINIDVMRAAGFDWDTMAPINSSAIDMHRLDELRVKAATMLRAKCDGKTFALKDPRIARLSWFWQPVLTSLQSRVVYAIAVRNPISVARSLLERDRFAEEKSHILWLTHTLSALEMTVGSTRTLISYDALLDAPQSELTRISSELGLPLIESEAATFDREFIDGDLRHTRFAAEDLDLLHSAPRQVKALFAALDESVRNKLPADNTLLSDAARNARIYLDDISPLLRYEWQLDRQFHLTQASEQASDAALHDHLRATETLNATIASLNETIHVLEQQQQAWSNALQSAHTERDDARNRQEELEAQLHSTNEAFADIRSKMATTRAELDDMRRSHIEILTSKSWRITSPLRAFKRLLTRS</sequence>
<dbReference type="PIRSF" id="PIRSF029407">
    <property type="entry name" value="UCP029407"/>
    <property type="match status" value="1"/>
</dbReference>
<accession>A0A2Z5MRC6</accession>
<feature type="coiled-coil region" evidence="1">
    <location>
        <begin position="288"/>
        <end position="343"/>
    </location>
</feature>
<dbReference type="InterPro" id="IPR027417">
    <property type="entry name" value="P-loop_NTPase"/>
</dbReference>
<dbReference type="Gene3D" id="3.40.50.300">
    <property type="entry name" value="P-loop containing nucleotide triphosphate hydrolases"/>
    <property type="match status" value="1"/>
</dbReference>
<protein>
    <recommendedName>
        <fullName evidence="4">Sulfotransferase family protein</fullName>
    </recommendedName>
</protein>
<name>A0A2Z5MRC6_BURPY</name>
<dbReference type="SUPFAM" id="SSF52540">
    <property type="entry name" value="P-loop containing nucleoside triphosphate hydrolases"/>
    <property type="match status" value="1"/>
</dbReference>
<proteinExistence type="predicted"/>
<organism evidence="2 3">
    <name type="scientific">Burkholderia pyrrocinia</name>
    <name type="common">Pseudomonas pyrrocinia</name>
    <dbReference type="NCBI Taxonomy" id="60550"/>
    <lineage>
        <taxon>Bacteria</taxon>
        <taxon>Pseudomonadati</taxon>
        <taxon>Pseudomonadota</taxon>
        <taxon>Betaproteobacteria</taxon>
        <taxon>Burkholderiales</taxon>
        <taxon>Burkholderiaceae</taxon>
        <taxon>Burkholderia</taxon>
        <taxon>Burkholderia cepacia complex</taxon>
    </lineage>
</organism>
<reference evidence="2 3" key="1">
    <citation type="journal article" date="2018" name="ISME J.">
        <title>Involvement of Burkholderiaceae and sulfurous volatiles in disease-suppressive soils.</title>
        <authorList>
            <person name="Carrion V.J."/>
            <person name="Cordovez V."/>
            <person name="Tyc O."/>
            <person name="Etalo D.W."/>
            <person name="de Bruijn I."/>
            <person name="de Jager V.C."/>
            <person name="Medema M.H."/>
            <person name="Eberl L."/>
            <person name="Raaijmakers J.M."/>
        </authorList>
    </citation>
    <scope>NUCLEOTIDE SEQUENCE [LARGE SCALE GENOMIC DNA]</scope>
    <source>
        <strain evidence="3">mHSR5</strain>
    </source>
</reference>
<dbReference type="AlphaFoldDB" id="A0A2Z5MRC6"/>
<dbReference type="Proteomes" id="UP000253104">
    <property type="component" value="Chromosome mHSR5_A"/>
</dbReference>
<evidence type="ECO:0000256" key="1">
    <source>
        <dbReference type="SAM" id="Coils"/>
    </source>
</evidence>
<evidence type="ECO:0000313" key="3">
    <source>
        <dbReference type="Proteomes" id="UP000253104"/>
    </source>
</evidence>